<dbReference type="InterPro" id="IPR020904">
    <property type="entry name" value="Sc_DH/Rdtase_CS"/>
</dbReference>
<dbReference type="EMBL" id="CP044016">
    <property type="protein sequence ID" value="QES89077.1"/>
    <property type="molecule type" value="Genomic_DNA"/>
</dbReference>
<dbReference type="CDD" id="cd05233">
    <property type="entry name" value="SDR_c"/>
    <property type="match status" value="1"/>
</dbReference>
<comment type="similarity">
    <text evidence="1">Belongs to the short-chain dehydrogenases/reductases (SDR) family.</text>
</comment>
<name>A0A5P2G1M9_9BACT</name>
<dbReference type="NCBIfam" id="NF005559">
    <property type="entry name" value="PRK07231.1"/>
    <property type="match status" value="1"/>
</dbReference>
<evidence type="ECO:0000256" key="1">
    <source>
        <dbReference type="ARBA" id="ARBA00006484"/>
    </source>
</evidence>
<dbReference type="InterPro" id="IPR036291">
    <property type="entry name" value="NAD(P)-bd_dom_sf"/>
</dbReference>
<organism evidence="3 4">
    <name type="scientific">Rhizosphaericola mali</name>
    <dbReference type="NCBI Taxonomy" id="2545455"/>
    <lineage>
        <taxon>Bacteria</taxon>
        <taxon>Pseudomonadati</taxon>
        <taxon>Bacteroidota</taxon>
        <taxon>Chitinophagia</taxon>
        <taxon>Chitinophagales</taxon>
        <taxon>Chitinophagaceae</taxon>
        <taxon>Rhizosphaericola</taxon>
    </lineage>
</organism>
<gene>
    <name evidence="3" type="ORF">E0W69_010545</name>
</gene>
<keyword evidence="2 3" id="KW-0560">Oxidoreductase</keyword>
<sequence length="253" mass="27061">MKLINKIAVVTGAGSGIGKAVAMNLAKNGAHVIILDFNDAAAKITADEIILEGGVAHYYKTDVSNQTNVIEVFSKIEKIDILINSAGVSHIGQATNTSEADFDRVYNVNVKGVYNCLFAALPKLQKNGGGVIINMASIAAHVGLNDRFAYSMSKGAVFAMTLSVAKDYIKDGIRCNSISPARVHTPFVDGFLAKNYPGKEKEMFEKLSATQPIGRMATPDEIAYLIAYLVSDEASFITGTDYPIDGGFLKLNS</sequence>
<dbReference type="Pfam" id="PF13561">
    <property type="entry name" value="adh_short_C2"/>
    <property type="match status" value="1"/>
</dbReference>
<dbReference type="FunFam" id="3.40.50.720:FF:000084">
    <property type="entry name" value="Short-chain dehydrogenase reductase"/>
    <property type="match status" value="1"/>
</dbReference>
<proteinExistence type="inferred from homology"/>
<dbReference type="Gene3D" id="3.40.50.720">
    <property type="entry name" value="NAD(P)-binding Rossmann-like Domain"/>
    <property type="match status" value="1"/>
</dbReference>
<dbReference type="RefSeq" id="WP_131330023.1">
    <property type="nucleotide sequence ID" value="NZ_CP044016.1"/>
</dbReference>
<evidence type="ECO:0000313" key="4">
    <source>
        <dbReference type="Proteomes" id="UP000292424"/>
    </source>
</evidence>
<dbReference type="SUPFAM" id="SSF51735">
    <property type="entry name" value="NAD(P)-binding Rossmann-fold domains"/>
    <property type="match status" value="1"/>
</dbReference>
<dbReference type="PROSITE" id="PS00061">
    <property type="entry name" value="ADH_SHORT"/>
    <property type="match status" value="1"/>
</dbReference>
<dbReference type="PANTHER" id="PTHR43477:SF1">
    <property type="entry name" value="DIHYDROANTICAPSIN 7-DEHYDROGENASE"/>
    <property type="match status" value="1"/>
</dbReference>
<dbReference type="PANTHER" id="PTHR43477">
    <property type="entry name" value="DIHYDROANTICAPSIN 7-DEHYDROGENASE"/>
    <property type="match status" value="1"/>
</dbReference>
<protein>
    <submittedName>
        <fullName evidence="3">Glucose 1-dehydrogenase</fullName>
        <ecNumber evidence="3">1.1.1.47</ecNumber>
    </submittedName>
</protein>
<accession>A0A5P2G1M9</accession>
<dbReference type="AlphaFoldDB" id="A0A5P2G1M9"/>
<dbReference type="PRINTS" id="PR00080">
    <property type="entry name" value="SDRFAMILY"/>
</dbReference>
<dbReference type="OrthoDB" id="597477at2"/>
<dbReference type="InterPro" id="IPR002347">
    <property type="entry name" value="SDR_fam"/>
</dbReference>
<dbReference type="EC" id="1.1.1.47" evidence="3"/>
<dbReference type="InterPro" id="IPR051122">
    <property type="entry name" value="SDR_DHRS6-like"/>
</dbReference>
<dbReference type="KEGG" id="arac:E0W69_010545"/>
<evidence type="ECO:0000256" key="2">
    <source>
        <dbReference type="ARBA" id="ARBA00023002"/>
    </source>
</evidence>
<dbReference type="Proteomes" id="UP000292424">
    <property type="component" value="Chromosome"/>
</dbReference>
<reference evidence="3 4" key="1">
    <citation type="submission" date="2019-09" db="EMBL/GenBank/DDBJ databases">
        <title>Complete genome sequence of Arachidicoccus sp. B3-10 isolated from apple orchard soil.</title>
        <authorList>
            <person name="Kim H.S."/>
            <person name="Han K.-I."/>
            <person name="Suh M.K."/>
            <person name="Lee K.C."/>
            <person name="Eom M.K."/>
            <person name="Kim J.-S."/>
            <person name="Kang S.W."/>
            <person name="Sin Y."/>
            <person name="Lee J.-S."/>
        </authorList>
    </citation>
    <scope>NUCLEOTIDE SEQUENCE [LARGE SCALE GENOMIC DNA]</scope>
    <source>
        <strain evidence="3 4">B3-10</strain>
    </source>
</reference>
<dbReference type="PRINTS" id="PR00081">
    <property type="entry name" value="GDHRDH"/>
</dbReference>
<evidence type="ECO:0000313" key="3">
    <source>
        <dbReference type="EMBL" id="QES89077.1"/>
    </source>
</evidence>
<keyword evidence="4" id="KW-1185">Reference proteome</keyword>
<dbReference type="GO" id="GO:0047936">
    <property type="term" value="F:glucose 1-dehydrogenase [NAD(P)+] activity"/>
    <property type="evidence" value="ECO:0007669"/>
    <property type="project" value="UniProtKB-EC"/>
</dbReference>